<dbReference type="EMBL" id="JAIFRP010000007">
    <property type="protein sequence ID" value="KAK2587287.1"/>
    <property type="molecule type" value="Genomic_DNA"/>
</dbReference>
<evidence type="ECO:0000256" key="4">
    <source>
        <dbReference type="ARBA" id="ARBA00022692"/>
    </source>
</evidence>
<dbReference type="PANTHER" id="PTHR21137">
    <property type="entry name" value="ODORANT RECEPTOR"/>
    <property type="match status" value="1"/>
</dbReference>
<dbReference type="GO" id="GO:0005886">
    <property type="term" value="C:plasma membrane"/>
    <property type="evidence" value="ECO:0007669"/>
    <property type="project" value="UniProtKB-SubCell"/>
</dbReference>
<protein>
    <recommendedName>
        <fullName evidence="10">Odorant receptor</fullName>
    </recommendedName>
</protein>
<keyword evidence="8 10" id="KW-0675">Receptor</keyword>
<comment type="similarity">
    <text evidence="10">Belongs to the insect chemoreceptor superfamily. Heteromeric odorant receptor channel (TC 1.A.69) family.</text>
</comment>
<feature type="transmembrane region" description="Helical" evidence="10">
    <location>
        <begin position="173"/>
        <end position="194"/>
    </location>
</feature>
<dbReference type="GO" id="GO:0005549">
    <property type="term" value="F:odorant binding"/>
    <property type="evidence" value="ECO:0007669"/>
    <property type="project" value="InterPro"/>
</dbReference>
<keyword evidence="6 10" id="KW-1133">Transmembrane helix</keyword>
<comment type="subcellular location">
    <subcellularLocation>
        <location evidence="1 10">Cell membrane</location>
        <topology evidence="1 10">Multi-pass membrane protein</topology>
    </subcellularLocation>
</comment>
<evidence type="ECO:0000256" key="2">
    <source>
        <dbReference type="ARBA" id="ARBA00022475"/>
    </source>
</evidence>
<evidence type="ECO:0000256" key="7">
    <source>
        <dbReference type="ARBA" id="ARBA00023136"/>
    </source>
</evidence>
<keyword evidence="9 10" id="KW-0807">Transducer</keyword>
<evidence type="ECO:0000256" key="5">
    <source>
        <dbReference type="ARBA" id="ARBA00022725"/>
    </source>
</evidence>
<dbReference type="PANTHER" id="PTHR21137:SF35">
    <property type="entry name" value="ODORANT RECEPTOR 19A-RELATED"/>
    <property type="match status" value="1"/>
</dbReference>
<evidence type="ECO:0000256" key="9">
    <source>
        <dbReference type="ARBA" id="ARBA00023224"/>
    </source>
</evidence>
<feature type="transmembrane region" description="Helical" evidence="10">
    <location>
        <begin position="298"/>
        <end position="316"/>
    </location>
</feature>
<evidence type="ECO:0000313" key="11">
    <source>
        <dbReference type="EMBL" id="KAK2587287.1"/>
    </source>
</evidence>
<reference evidence="11" key="2">
    <citation type="journal article" date="2023" name="Commun. Biol.">
        <title>Intrasexual cuticular hydrocarbon dimorphism in a wasp sheds light on hydrocarbon biosynthesis genes in Hymenoptera.</title>
        <authorList>
            <person name="Moris V.C."/>
            <person name="Podsiadlowski L."/>
            <person name="Martin S."/>
            <person name="Oeyen J.P."/>
            <person name="Donath A."/>
            <person name="Petersen M."/>
            <person name="Wilbrandt J."/>
            <person name="Misof B."/>
            <person name="Liedtke D."/>
            <person name="Thamm M."/>
            <person name="Scheiner R."/>
            <person name="Schmitt T."/>
            <person name="Niehuis O."/>
        </authorList>
    </citation>
    <scope>NUCLEOTIDE SEQUENCE</scope>
    <source>
        <strain evidence="11">GBR_01_08_01A</strain>
    </source>
</reference>
<name>A0AAD9RWN4_9HYME</name>
<evidence type="ECO:0000256" key="1">
    <source>
        <dbReference type="ARBA" id="ARBA00004651"/>
    </source>
</evidence>
<gene>
    <name evidence="11" type="ORF">KPH14_003012</name>
</gene>
<reference evidence="11" key="1">
    <citation type="submission" date="2021-08" db="EMBL/GenBank/DDBJ databases">
        <authorList>
            <person name="Misof B."/>
            <person name="Oliver O."/>
            <person name="Podsiadlowski L."/>
            <person name="Donath A."/>
            <person name="Peters R."/>
            <person name="Mayer C."/>
            <person name="Rust J."/>
            <person name="Gunkel S."/>
            <person name="Lesny P."/>
            <person name="Martin S."/>
            <person name="Oeyen J.P."/>
            <person name="Petersen M."/>
            <person name="Panagiotis P."/>
            <person name="Wilbrandt J."/>
            <person name="Tanja T."/>
        </authorList>
    </citation>
    <scope>NUCLEOTIDE SEQUENCE</scope>
    <source>
        <strain evidence="11">GBR_01_08_01A</strain>
        <tissue evidence="11">Thorax + abdomen</tissue>
    </source>
</reference>
<proteinExistence type="inferred from homology"/>
<sequence length="390" mass="45533">MDILEQRFYKLNYRLLSFLGLWPYQKSRLRRMHIINIALLSFNMTQFLKMFTSKGNFGVIIEVIPIWTTMMNVAIKYHTYNMGIVNIEKLLNNMIIDWQTWKSKEEVKIMEEYAQQARFYTIAYAINIYFTAMLFLGSAFVPCILDVIAPLNASRPLKPPILVEYLVDQEEHFYPIYVHMCLTVTLSVTTLVVADTQLMIFASHVCSVFAVIGFRLEHFLKDACTVDNWTKRQRKKYIDNLALSINGHKRALEFVDRIESSFQYSLLVQCGFNIMCMSISLYRIAITIEEKSIEVLRYIIFLIAQLFHIFCTCYSGQRIMNHSSDVAWKAYSSMWYDAPVEINKLLLLVIRRSQETSQLTAGKIFVFCFESFSTILQTSTSYFMVLSSVQ</sequence>
<dbReference type="AlphaFoldDB" id="A0AAD9RWN4"/>
<evidence type="ECO:0000256" key="6">
    <source>
        <dbReference type="ARBA" id="ARBA00022989"/>
    </source>
</evidence>
<dbReference type="Pfam" id="PF02949">
    <property type="entry name" value="7tm_6"/>
    <property type="match status" value="1"/>
</dbReference>
<evidence type="ECO:0000256" key="10">
    <source>
        <dbReference type="RuleBase" id="RU351113"/>
    </source>
</evidence>
<dbReference type="InterPro" id="IPR004117">
    <property type="entry name" value="7tm6_olfct_rcpt"/>
</dbReference>
<evidence type="ECO:0000256" key="3">
    <source>
        <dbReference type="ARBA" id="ARBA00022606"/>
    </source>
</evidence>
<organism evidence="11 12">
    <name type="scientific">Odynerus spinipes</name>
    <dbReference type="NCBI Taxonomy" id="1348599"/>
    <lineage>
        <taxon>Eukaryota</taxon>
        <taxon>Metazoa</taxon>
        <taxon>Ecdysozoa</taxon>
        <taxon>Arthropoda</taxon>
        <taxon>Hexapoda</taxon>
        <taxon>Insecta</taxon>
        <taxon>Pterygota</taxon>
        <taxon>Neoptera</taxon>
        <taxon>Endopterygota</taxon>
        <taxon>Hymenoptera</taxon>
        <taxon>Apocrita</taxon>
        <taxon>Aculeata</taxon>
        <taxon>Vespoidea</taxon>
        <taxon>Vespidae</taxon>
        <taxon>Eumeninae</taxon>
        <taxon>Odynerus</taxon>
    </lineage>
</organism>
<comment type="caution">
    <text evidence="11">The sequence shown here is derived from an EMBL/GenBank/DDBJ whole genome shotgun (WGS) entry which is preliminary data.</text>
</comment>
<keyword evidence="2" id="KW-1003">Cell membrane</keyword>
<dbReference type="GO" id="GO:0004984">
    <property type="term" value="F:olfactory receptor activity"/>
    <property type="evidence" value="ECO:0007669"/>
    <property type="project" value="InterPro"/>
</dbReference>
<evidence type="ECO:0000256" key="8">
    <source>
        <dbReference type="ARBA" id="ARBA00023170"/>
    </source>
</evidence>
<dbReference type="Proteomes" id="UP001258017">
    <property type="component" value="Unassembled WGS sequence"/>
</dbReference>
<keyword evidence="7 10" id="KW-0472">Membrane</keyword>
<keyword evidence="4 10" id="KW-0812">Transmembrane</keyword>
<accession>A0AAD9RWN4</accession>
<comment type="caution">
    <text evidence="10">Lacks conserved residue(s) required for the propagation of feature annotation.</text>
</comment>
<feature type="transmembrane region" description="Helical" evidence="10">
    <location>
        <begin position="266"/>
        <end position="286"/>
    </location>
</feature>
<keyword evidence="3 10" id="KW-0716">Sensory transduction</keyword>
<feature type="transmembrane region" description="Helical" evidence="10">
    <location>
        <begin position="128"/>
        <end position="153"/>
    </location>
</feature>
<evidence type="ECO:0000313" key="12">
    <source>
        <dbReference type="Proteomes" id="UP001258017"/>
    </source>
</evidence>
<dbReference type="GO" id="GO:0007165">
    <property type="term" value="P:signal transduction"/>
    <property type="evidence" value="ECO:0007669"/>
    <property type="project" value="UniProtKB-KW"/>
</dbReference>
<keyword evidence="5 10" id="KW-0552">Olfaction</keyword>
<keyword evidence="12" id="KW-1185">Reference proteome</keyword>